<feature type="compositionally biased region" description="Polar residues" evidence="1">
    <location>
        <begin position="50"/>
        <end position="62"/>
    </location>
</feature>
<feature type="region of interest" description="Disordered" evidence="1">
    <location>
        <begin position="149"/>
        <end position="168"/>
    </location>
</feature>
<feature type="region of interest" description="Disordered" evidence="1">
    <location>
        <begin position="49"/>
        <end position="89"/>
    </location>
</feature>
<evidence type="ECO:0000313" key="3">
    <source>
        <dbReference type="Proteomes" id="UP000813427"/>
    </source>
</evidence>
<feature type="region of interest" description="Disordered" evidence="1">
    <location>
        <begin position="1"/>
        <end position="32"/>
    </location>
</feature>
<reference evidence="2" key="1">
    <citation type="journal article" date="2021" name="Nat. Commun.">
        <title>Genetic determinants of endophytism in the Arabidopsis root mycobiome.</title>
        <authorList>
            <person name="Mesny F."/>
            <person name="Miyauchi S."/>
            <person name="Thiergart T."/>
            <person name="Pickel B."/>
            <person name="Atanasova L."/>
            <person name="Karlsson M."/>
            <person name="Huettel B."/>
            <person name="Barry K.W."/>
            <person name="Haridas S."/>
            <person name="Chen C."/>
            <person name="Bauer D."/>
            <person name="Andreopoulos W."/>
            <person name="Pangilinan J."/>
            <person name="LaButti K."/>
            <person name="Riley R."/>
            <person name="Lipzen A."/>
            <person name="Clum A."/>
            <person name="Drula E."/>
            <person name="Henrissat B."/>
            <person name="Kohler A."/>
            <person name="Grigoriev I.V."/>
            <person name="Martin F.M."/>
            <person name="Hacquard S."/>
        </authorList>
    </citation>
    <scope>NUCLEOTIDE SEQUENCE</scope>
    <source>
        <strain evidence="2">MPI-SDFR-AT-0068</strain>
    </source>
</reference>
<protein>
    <submittedName>
        <fullName evidence="2">Uncharacterized protein</fullName>
    </submittedName>
</protein>
<evidence type="ECO:0000313" key="2">
    <source>
        <dbReference type="EMBL" id="KAH7236131.1"/>
    </source>
</evidence>
<dbReference type="OrthoDB" id="10338290at2759"/>
<organism evidence="2 3">
    <name type="scientific">Fusarium tricinctum</name>
    <dbReference type="NCBI Taxonomy" id="61284"/>
    <lineage>
        <taxon>Eukaryota</taxon>
        <taxon>Fungi</taxon>
        <taxon>Dikarya</taxon>
        <taxon>Ascomycota</taxon>
        <taxon>Pezizomycotina</taxon>
        <taxon>Sordariomycetes</taxon>
        <taxon>Hypocreomycetidae</taxon>
        <taxon>Hypocreales</taxon>
        <taxon>Nectriaceae</taxon>
        <taxon>Fusarium</taxon>
        <taxon>Fusarium tricinctum species complex</taxon>
    </lineage>
</organism>
<proteinExistence type="predicted"/>
<keyword evidence="3" id="KW-1185">Reference proteome</keyword>
<dbReference type="EMBL" id="JAGPXF010000007">
    <property type="protein sequence ID" value="KAH7236131.1"/>
    <property type="molecule type" value="Genomic_DNA"/>
</dbReference>
<dbReference type="Proteomes" id="UP000813427">
    <property type="component" value="Unassembled WGS sequence"/>
</dbReference>
<evidence type="ECO:0000256" key="1">
    <source>
        <dbReference type="SAM" id="MobiDB-lite"/>
    </source>
</evidence>
<sequence>MTARLHNGLATPPIRDVRHRGRRHNPISARPSAGVLVDDDEEIHDVVYVSSGSDDAPENNSTTRERLTPVSKDDGKEVQGKGIGLTDGGNNVSIPCRGSASVSGVDSTDDDTVDDVSCTFVGPFEPEPSEASFQCNKSTEDIAHRIASNGPTVNTSRFHHDSTDPTTIPGTPQYNFSLEHGSANHSGDHDRIIDYVDWDSQSNSNTCFPCSGQFDPEECHEATRLLSFYENRNSRTEPDYTEEFEDIHNFFSKQKDYNAREE</sequence>
<feature type="compositionally biased region" description="Basic and acidic residues" evidence="1">
    <location>
        <begin position="63"/>
        <end position="79"/>
    </location>
</feature>
<accession>A0A8K0RL51</accession>
<comment type="caution">
    <text evidence="2">The sequence shown here is derived from an EMBL/GenBank/DDBJ whole genome shotgun (WGS) entry which is preliminary data.</text>
</comment>
<dbReference type="AlphaFoldDB" id="A0A8K0RL51"/>
<name>A0A8K0RL51_9HYPO</name>
<gene>
    <name evidence="2" type="ORF">BKA59DRAFT_459675</name>
</gene>